<feature type="domain" description="Thioester reductase (TE)" evidence="3">
    <location>
        <begin position="10"/>
        <end position="255"/>
    </location>
</feature>
<dbReference type="AlphaFoldDB" id="A0A365Y2C1"/>
<name>A0A365Y2C1_9BACT</name>
<evidence type="ECO:0000313" key="4">
    <source>
        <dbReference type="EMBL" id="RBL92025.1"/>
    </source>
</evidence>
<dbReference type="SUPFAM" id="SSF51735">
    <property type="entry name" value="NAD(P)-binding Rossmann-fold domains"/>
    <property type="match status" value="1"/>
</dbReference>
<protein>
    <recommendedName>
        <fullName evidence="6">Thioester reductase (TE) domain-containing protein</fullName>
    </recommendedName>
</protein>
<dbReference type="Gene3D" id="3.40.50.720">
    <property type="entry name" value="NAD(P)-binding Rossmann-like Domain"/>
    <property type="match status" value="1"/>
</dbReference>
<evidence type="ECO:0000256" key="1">
    <source>
        <dbReference type="SAM" id="Phobius"/>
    </source>
</evidence>
<dbReference type="RefSeq" id="WP_113614627.1">
    <property type="nucleotide sequence ID" value="NZ_QFFJ01000001.1"/>
</dbReference>
<dbReference type="OrthoDB" id="9779041at2"/>
<feature type="domain" description="AB hydrolase-1" evidence="2">
    <location>
        <begin position="403"/>
        <end position="661"/>
    </location>
</feature>
<dbReference type="InterPro" id="IPR000073">
    <property type="entry name" value="AB_hydrolase_1"/>
</dbReference>
<dbReference type="Gene3D" id="3.40.50.1820">
    <property type="entry name" value="alpha/beta hydrolase"/>
    <property type="match status" value="1"/>
</dbReference>
<dbReference type="Pfam" id="PF07993">
    <property type="entry name" value="NAD_binding_4"/>
    <property type="match status" value="1"/>
</dbReference>
<comment type="caution">
    <text evidence="4">The sequence shown here is derived from an EMBL/GenBank/DDBJ whole genome shotgun (WGS) entry which is preliminary data.</text>
</comment>
<keyword evidence="1" id="KW-0472">Membrane</keyword>
<feature type="transmembrane region" description="Helical" evidence="1">
    <location>
        <begin position="7"/>
        <end position="25"/>
    </location>
</feature>
<dbReference type="InterPro" id="IPR036291">
    <property type="entry name" value="NAD(P)-bd_dom_sf"/>
</dbReference>
<dbReference type="InterPro" id="IPR013120">
    <property type="entry name" value="FAR_NAD-bd"/>
</dbReference>
<accession>A0A365Y2C1</accession>
<dbReference type="PANTHER" id="PTHR11011">
    <property type="entry name" value="MALE STERILITY PROTEIN 2-RELATED"/>
    <property type="match status" value="1"/>
</dbReference>
<dbReference type="InterPro" id="IPR029058">
    <property type="entry name" value="AB_hydrolase_fold"/>
</dbReference>
<organism evidence="4 5">
    <name type="scientific">Chitinophaga flava</name>
    <dbReference type="NCBI Taxonomy" id="2259036"/>
    <lineage>
        <taxon>Bacteria</taxon>
        <taxon>Pseudomonadati</taxon>
        <taxon>Bacteroidota</taxon>
        <taxon>Chitinophagia</taxon>
        <taxon>Chitinophagales</taxon>
        <taxon>Chitinophagaceae</taxon>
        <taxon>Chitinophaga</taxon>
    </lineage>
</organism>
<keyword evidence="1" id="KW-1133">Transmembrane helix</keyword>
<sequence>MNNRKNIFFTGATGFLGGYAIIHLLQHTSHQLYCLVRPGRNTSGEQRLRAKLEKMEGFDEEAYNTRVVVIEGDITDEGLGIVEPFPYHIDECWHSAAVLFFEHYLEKETMHVNYGGTLNVLKFVKEQQIPLLNFVSTAYVSGEANGLIKEAVSEHVHNPHNPYEKSKRFCEAAVLDAHKEWGLQFRILRPSIIVGDSKNFVVDSNSGLYAYLSILLKLKDKIEAKMPEYFKFNPLRVLIKENATVNLICVDHVAALMAAVCEKPETINDVFHLTNPNPTPLEEYIDVIGKVTGVNAFTVTDESVLNTVDHLLLSEEEVFNSYLKTVQHFECNKAYDISGMSRDLPRLSYQDEMNITQNAKDKYDADERVQAKRLRSVVHRLSASQLLIDGEEDLTYYTGGNGPVMVILNAYGQSLAFWDWAVESLYEHYRIIIWPMRGTSSQKGGVAQVFPVQSHVNDIKQILDKEGVKECYIVAWCTGPKIALHFQEQHPDYVKSMVFLSGCFKGLPQFDMYHTNYERDMQEICSRVDTHPHIAGIVIEALKNVLVKENKTIAFAELKDEDGKRDLVDDILSLVSEDIKPMVVEPFLMPSSVLNYARQLLLLWNEDVTLQLERLNVPVLMITGTADNIASPEISQAAAKLSDNATCAVIEGGSHYLQFDNIQLVVPMIRDFISGTGKYQFKHGLVTICD</sequence>
<dbReference type="GO" id="GO:0080019">
    <property type="term" value="F:alcohol-forming very long-chain fatty acyl-CoA reductase activity"/>
    <property type="evidence" value="ECO:0007669"/>
    <property type="project" value="InterPro"/>
</dbReference>
<dbReference type="GO" id="GO:0035336">
    <property type="term" value="P:long-chain fatty-acyl-CoA metabolic process"/>
    <property type="evidence" value="ECO:0007669"/>
    <property type="project" value="TreeGrafter"/>
</dbReference>
<gene>
    <name evidence="4" type="ORF">DF182_05355</name>
</gene>
<evidence type="ECO:0008006" key="6">
    <source>
        <dbReference type="Google" id="ProtNLM"/>
    </source>
</evidence>
<dbReference type="Proteomes" id="UP000253410">
    <property type="component" value="Unassembled WGS sequence"/>
</dbReference>
<keyword evidence="1" id="KW-0812">Transmembrane</keyword>
<dbReference type="EMBL" id="QFFJ01000001">
    <property type="protein sequence ID" value="RBL92025.1"/>
    <property type="molecule type" value="Genomic_DNA"/>
</dbReference>
<proteinExistence type="predicted"/>
<dbReference type="PANTHER" id="PTHR11011:SF45">
    <property type="entry name" value="FATTY ACYL-COA REDUCTASE CG8306-RELATED"/>
    <property type="match status" value="1"/>
</dbReference>
<evidence type="ECO:0000259" key="2">
    <source>
        <dbReference type="Pfam" id="PF00561"/>
    </source>
</evidence>
<evidence type="ECO:0000313" key="5">
    <source>
        <dbReference type="Proteomes" id="UP000253410"/>
    </source>
</evidence>
<evidence type="ECO:0000259" key="3">
    <source>
        <dbReference type="Pfam" id="PF07993"/>
    </source>
</evidence>
<reference evidence="4 5" key="1">
    <citation type="submission" date="2018-05" db="EMBL/GenBank/DDBJ databases">
        <title>Chitinophaga sp. K3CV102501T nov., isolated from isolated from a monsoon evergreen broad-leaved forest soil.</title>
        <authorList>
            <person name="Lv Y."/>
        </authorList>
    </citation>
    <scope>NUCLEOTIDE SEQUENCE [LARGE SCALE GENOMIC DNA]</scope>
    <source>
        <strain evidence="4 5">GDMCC 1.1325</strain>
    </source>
</reference>
<keyword evidence="5" id="KW-1185">Reference proteome</keyword>
<dbReference type="Pfam" id="PF00561">
    <property type="entry name" value="Abhydrolase_1"/>
    <property type="match status" value="1"/>
</dbReference>
<dbReference type="SUPFAM" id="SSF53474">
    <property type="entry name" value="alpha/beta-Hydrolases"/>
    <property type="match status" value="1"/>
</dbReference>
<dbReference type="InterPro" id="IPR026055">
    <property type="entry name" value="FAR"/>
</dbReference>